<evidence type="ECO:0000313" key="1">
    <source>
        <dbReference type="EMBL" id="QBA64353.1"/>
    </source>
</evidence>
<dbReference type="EMBL" id="CP035544">
    <property type="protein sequence ID" value="QBA64353.1"/>
    <property type="molecule type" value="Genomic_DNA"/>
</dbReference>
<dbReference type="NCBIfam" id="TIGR04019">
    <property type="entry name" value="B_thiol_YtxJ"/>
    <property type="match status" value="1"/>
</dbReference>
<evidence type="ECO:0000313" key="2">
    <source>
        <dbReference type="Proteomes" id="UP000290889"/>
    </source>
</evidence>
<dbReference type="RefSeq" id="WP_129604393.1">
    <property type="nucleotide sequence ID" value="NZ_CP035544.1"/>
</dbReference>
<reference evidence="1 2" key="1">
    <citation type="submission" date="2019-01" db="EMBL/GenBank/DDBJ databases">
        <title>Muriicola soli sp. nov., isolated from soil.</title>
        <authorList>
            <person name="Kang H.J."/>
            <person name="Kim S.B."/>
        </authorList>
    </citation>
    <scope>NUCLEOTIDE SEQUENCE [LARGE SCALE GENOMIC DNA]</scope>
    <source>
        <strain evidence="1 2">MMS17-SY002</strain>
    </source>
</reference>
<proteinExistence type="predicted"/>
<organism evidence="1 2">
    <name type="scientific">Muriicola soli</name>
    <dbReference type="NCBI Taxonomy" id="2507538"/>
    <lineage>
        <taxon>Bacteria</taxon>
        <taxon>Pseudomonadati</taxon>
        <taxon>Bacteroidota</taxon>
        <taxon>Flavobacteriia</taxon>
        <taxon>Flavobacteriales</taxon>
        <taxon>Flavobacteriaceae</taxon>
        <taxon>Muriicola</taxon>
    </lineage>
</organism>
<dbReference type="AlphaFoldDB" id="A0A411E9Y1"/>
<dbReference type="OrthoDB" id="677051at2"/>
<dbReference type="KEGG" id="mur:EQY75_07295"/>
<protein>
    <submittedName>
        <fullName evidence="1">Bacillithiol system redox-active protein YtxJ</fullName>
    </submittedName>
</protein>
<accession>A0A411E9Y1</accession>
<gene>
    <name evidence="1" type="primary">ytxJ</name>
    <name evidence="1" type="ORF">EQY75_07295</name>
</gene>
<dbReference type="Gene3D" id="3.40.30.10">
    <property type="entry name" value="Glutaredoxin"/>
    <property type="match status" value="1"/>
</dbReference>
<dbReference type="InterPro" id="IPR022551">
    <property type="entry name" value="BrxC"/>
</dbReference>
<sequence length="130" mass="14955">MGVFNWWKGTDEKESEQLDKAKWNPLETESQLEEIIHRSGERTQIIFKNSTSCGISGMVKRSFEANYPLRPGQAELHLLHVQYNRELSHAIAREFEVRHESPQLLVIKNGNVVKHASHGSINDVSLEDYL</sequence>
<keyword evidence="2" id="KW-1185">Reference proteome</keyword>
<name>A0A411E9Y1_9FLAO</name>
<dbReference type="Proteomes" id="UP000290889">
    <property type="component" value="Chromosome"/>
</dbReference>
<dbReference type="Pfam" id="PF11009">
    <property type="entry name" value="BrxC"/>
    <property type="match status" value="1"/>
</dbReference>